<dbReference type="GO" id="GO:0000045">
    <property type="term" value="P:autophagosome assembly"/>
    <property type="evidence" value="ECO:0007669"/>
    <property type="project" value="TreeGrafter"/>
</dbReference>
<dbReference type="GO" id="GO:0000407">
    <property type="term" value="C:phagophore assembly site"/>
    <property type="evidence" value="ECO:0007669"/>
    <property type="project" value="TreeGrafter"/>
</dbReference>
<keyword evidence="4" id="KW-0067">ATP-binding</keyword>
<dbReference type="Gene3D" id="1.10.510.10">
    <property type="entry name" value="Transferase(Phosphotransferase) domain 1"/>
    <property type="match status" value="1"/>
</dbReference>
<organism evidence="7 8">
    <name type="scientific">Tritrichomonas foetus</name>
    <dbReference type="NCBI Taxonomy" id="1144522"/>
    <lineage>
        <taxon>Eukaryota</taxon>
        <taxon>Metamonada</taxon>
        <taxon>Parabasalia</taxon>
        <taxon>Tritrichomonadida</taxon>
        <taxon>Tritrichomonadidae</taxon>
        <taxon>Tritrichomonas</taxon>
    </lineage>
</organism>
<comment type="caution">
    <text evidence="7">The sequence shown here is derived from an EMBL/GenBank/DDBJ whole genome shotgun (WGS) entry which is preliminary data.</text>
</comment>
<feature type="compositionally biased region" description="Polar residues" evidence="5">
    <location>
        <begin position="162"/>
        <end position="171"/>
    </location>
</feature>
<dbReference type="Pfam" id="PF00069">
    <property type="entry name" value="Pkinase"/>
    <property type="match status" value="1"/>
</dbReference>
<keyword evidence="1" id="KW-0808">Transferase</keyword>
<dbReference type="GO" id="GO:0004674">
    <property type="term" value="F:protein serine/threonine kinase activity"/>
    <property type="evidence" value="ECO:0007669"/>
    <property type="project" value="InterPro"/>
</dbReference>
<evidence type="ECO:0000259" key="6">
    <source>
        <dbReference type="PROSITE" id="PS50011"/>
    </source>
</evidence>
<dbReference type="PROSITE" id="PS50011">
    <property type="entry name" value="PROTEIN_KINASE_DOM"/>
    <property type="match status" value="1"/>
</dbReference>
<keyword evidence="8" id="KW-1185">Reference proteome</keyword>
<evidence type="ECO:0000256" key="4">
    <source>
        <dbReference type="ARBA" id="ARBA00022840"/>
    </source>
</evidence>
<dbReference type="VEuPathDB" id="TrichDB:TRFO_09302"/>
<proteinExistence type="predicted"/>
<evidence type="ECO:0000256" key="2">
    <source>
        <dbReference type="ARBA" id="ARBA00022741"/>
    </source>
</evidence>
<dbReference type="RefSeq" id="XP_068350746.1">
    <property type="nucleotide sequence ID" value="XM_068494792.1"/>
</dbReference>
<keyword evidence="3" id="KW-0418">Kinase</keyword>
<protein>
    <recommendedName>
        <fullName evidence="6">Protein kinase domain-containing protein</fullName>
    </recommendedName>
</protein>
<dbReference type="GO" id="GO:0005776">
    <property type="term" value="C:autophagosome"/>
    <property type="evidence" value="ECO:0007669"/>
    <property type="project" value="TreeGrafter"/>
</dbReference>
<feature type="region of interest" description="Disordered" evidence="5">
    <location>
        <begin position="125"/>
        <end position="199"/>
    </location>
</feature>
<keyword evidence="2" id="KW-0547">Nucleotide-binding</keyword>
<dbReference type="GO" id="GO:0005524">
    <property type="term" value="F:ATP binding"/>
    <property type="evidence" value="ECO:0007669"/>
    <property type="project" value="UniProtKB-KW"/>
</dbReference>
<reference evidence="7" key="1">
    <citation type="submission" date="2016-10" db="EMBL/GenBank/DDBJ databases">
        <authorList>
            <person name="Benchimol M."/>
            <person name="Almeida L.G."/>
            <person name="Vasconcelos A.T."/>
            <person name="Perreira-Neves A."/>
            <person name="Rosa I.A."/>
            <person name="Tasca T."/>
            <person name="Bogo M.R."/>
            <person name="de Souza W."/>
        </authorList>
    </citation>
    <scope>NUCLEOTIDE SEQUENCE [LARGE SCALE GENOMIC DNA]</scope>
    <source>
        <strain evidence="7">K</strain>
    </source>
</reference>
<dbReference type="GO" id="GO:0016020">
    <property type="term" value="C:membrane"/>
    <property type="evidence" value="ECO:0007669"/>
    <property type="project" value="TreeGrafter"/>
</dbReference>
<feature type="compositionally biased region" description="Polar residues" evidence="5">
    <location>
        <begin position="179"/>
        <end position="194"/>
    </location>
</feature>
<dbReference type="SUPFAM" id="SSF56112">
    <property type="entry name" value="Protein kinase-like (PK-like)"/>
    <property type="match status" value="1"/>
</dbReference>
<dbReference type="GeneID" id="94829496"/>
<gene>
    <name evidence="7" type="ORF">TRFO_09302</name>
</gene>
<name>A0A1J4JG16_9EUKA</name>
<dbReference type="AlphaFoldDB" id="A0A1J4JG16"/>
<dbReference type="GO" id="GO:0010506">
    <property type="term" value="P:regulation of autophagy"/>
    <property type="evidence" value="ECO:0007669"/>
    <property type="project" value="InterPro"/>
</dbReference>
<evidence type="ECO:0000256" key="5">
    <source>
        <dbReference type="SAM" id="MobiDB-lite"/>
    </source>
</evidence>
<dbReference type="GO" id="GO:0005829">
    <property type="term" value="C:cytosol"/>
    <property type="evidence" value="ECO:0007669"/>
    <property type="project" value="TreeGrafter"/>
</dbReference>
<dbReference type="PANTHER" id="PTHR24348:SF22">
    <property type="entry name" value="NON-SPECIFIC SERINE_THREONINE PROTEIN KINASE"/>
    <property type="match status" value="1"/>
</dbReference>
<dbReference type="InterPro" id="IPR000719">
    <property type="entry name" value="Prot_kinase_dom"/>
</dbReference>
<feature type="compositionally biased region" description="Polar residues" evidence="5">
    <location>
        <begin position="129"/>
        <end position="143"/>
    </location>
</feature>
<evidence type="ECO:0000313" key="7">
    <source>
        <dbReference type="EMBL" id="OHS97609.1"/>
    </source>
</evidence>
<feature type="domain" description="Protein kinase" evidence="6">
    <location>
        <begin position="1"/>
        <end position="84"/>
    </location>
</feature>
<dbReference type="OrthoDB" id="10252171at2759"/>
<dbReference type="EMBL" id="MLAK01001104">
    <property type="protein sequence ID" value="OHS97609.1"/>
    <property type="molecule type" value="Genomic_DNA"/>
</dbReference>
<dbReference type="PANTHER" id="PTHR24348">
    <property type="entry name" value="SERINE/THREONINE-PROTEIN KINASE UNC-51-RELATED"/>
    <property type="match status" value="1"/>
</dbReference>
<dbReference type="InterPro" id="IPR045269">
    <property type="entry name" value="Atg1-like"/>
</dbReference>
<accession>A0A1J4JG16</accession>
<dbReference type="Proteomes" id="UP000179807">
    <property type="component" value="Unassembled WGS sequence"/>
</dbReference>
<dbReference type="InterPro" id="IPR011009">
    <property type="entry name" value="Kinase-like_dom_sf"/>
</dbReference>
<evidence type="ECO:0000256" key="1">
    <source>
        <dbReference type="ARBA" id="ARBA00022679"/>
    </source>
</evidence>
<evidence type="ECO:0000256" key="3">
    <source>
        <dbReference type="ARBA" id="ARBA00022777"/>
    </source>
</evidence>
<evidence type="ECO:0000313" key="8">
    <source>
        <dbReference type="Proteomes" id="UP000179807"/>
    </source>
</evidence>
<sequence length="291" mass="32664">MYTEKLCSTASDMWSLGVILFYMVSGKLPFDSHSPNQLVQKIVHQRPQFPPLISDNLYNLLHGLLRKNREKRFTCEDVRNHPWVKQSNTIPLYSLDDATDFGSSESLGTKIKKREMNTLKLAGVEPTSDLVSPQPEVNSFQTPPLSPHMESDTSDTSPTTSVNTQITSSIEKQLPPTASPTVQPYLSPKVSTNEKSNEKKIPVIRSNTHDMKNLTHNQNPSLTPKRMTAQERLLSSGKFRPLVSHNKSNSMGAKELENAYPVPTSHIRQRLNSSKNPDTILKAFMKPSDLL</sequence>